<reference evidence="2" key="1">
    <citation type="submission" date="2020-01" db="EMBL/GenBank/DDBJ databases">
        <title>Dynamics of blaIMP-6 dissemination in carbapenem resistant Enterobacteriacea isolated from regional surveillance in Osaka, Japan.</title>
        <authorList>
            <person name="Abe R."/>
            <person name="Akeda Y."/>
            <person name="Sugawara Y."/>
            <person name="Yamamoto N."/>
            <person name="Tomono K."/>
            <person name="Takeuchi D."/>
            <person name="Kawahara R."/>
            <person name="Hamada S."/>
        </authorList>
    </citation>
    <scope>NUCLEOTIDE SEQUENCE</scope>
    <source>
        <strain evidence="2">E317</strain>
        <plasmid evidence="2">pE317_IMP6</plasmid>
    </source>
</reference>
<dbReference type="InterPro" id="IPR018145">
    <property type="entry name" value="CagE_TrbE_VirB_cntrl_dom"/>
</dbReference>
<keyword evidence="2" id="KW-0614">Plasmid</keyword>
<proteinExistence type="predicted"/>
<geneLocation type="plasmid" evidence="2">
    <name>pE317_IMP6</name>
</geneLocation>
<evidence type="ECO:0000259" key="1">
    <source>
        <dbReference type="Pfam" id="PF03135"/>
    </source>
</evidence>
<dbReference type="EMBL" id="AP022367">
    <property type="protein sequence ID" value="BBU93562.1"/>
    <property type="molecule type" value="Genomic_DNA"/>
</dbReference>
<dbReference type="Pfam" id="PF03135">
    <property type="entry name" value="CagE_TrbE_VirB"/>
    <property type="match status" value="1"/>
</dbReference>
<organism evidence="2">
    <name type="scientific">Escherichia coli</name>
    <dbReference type="NCBI Taxonomy" id="562"/>
    <lineage>
        <taxon>Bacteria</taxon>
        <taxon>Pseudomonadati</taxon>
        <taxon>Pseudomonadota</taxon>
        <taxon>Gammaproteobacteria</taxon>
        <taxon>Enterobacterales</taxon>
        <taxon>Enterobacteriaceae</taxon>
        <taxon>Escherichia</taxon>
    </lineage>
</organism>
<dbReference type="RefSeq" id="WP_250911264.1">
    <property type="nucleotide sequence ID" value="NZ_AP022367.1"/>
</dbReference>
<dbReference type="AlphaFoldDB" id="A0A6C7H627"/>
<dbReference type="GO" id="GO:0005524">
    <property type="term" value="F:ATP binding"/>
    <property type="evidence" value="ECO:0007669"/>
    <property type="project" value="InterPro"/>
</dbReference>
<feature type="domain" description="CagE TrbE VirB component of type IV transporter system central" evidence="1">
    <location>
        <begin position="4"/>
        <end position="112"/>
    </location>
</feature>
<gene>
    <name evidence="2" type="ORF">EIMP317_0880</name>
</gene>
<accession>A0A6C7H627</accession>
<evidence type="ECO:0000313" key="2">
    <source>
        <dbReference type="EMBL" id="BBU93562.1"/>
    </source>
</evidence>
<protein>
    <recommendedName>
        <fullName evidence="1">CagE TrbE VirB component of type IV transporter system central domain-containing protein</fullName>
    </recommendedName>
</protein>
<sequence length="143" mass="15925">MLKEADFEYLLTQSFSCLSESSAKTFLTHQEKSLQETRDRAQSQLAQLGTALDMLTSREFVMGYHHGTVHVWDNDQNAVQRKARRVKVMLTGCGVVGGTISPASEAAYYARLRQPEMGAAPGSDKLMELPALQPVPQFYAWQA</sequence>
<name>A0A6C7H627_ECOLX</name>